<dbReference type="GO" id="GO:0006355">
    <property type="term" value="P:regulation of DNA-templated transcription"/>
    <property type="evidence" value="ECO:0007669"/>
    <property type="project" value="InterPro"/>
</dbReference>
<keyword evidence="3" id="KW-0804">Transcription</keyword>
<evidence type="ECO:0000256" key="1">
    <source>
        <dbReference type="ARBA" id="ARBA00023015"/>
    </source>
</evidence>
<keyword evidence="1" id="KW-0805">Transcription regulation</keyword>
<dbReference type="OrthoDB" id="7856528at2"/>
<dbReference type="InterPro" id="IPR000595">
    <property type="entry name" value="cNMP-bd_dom"/>
</dbReference>
<accession>A0A2Y9AJJ3</accession>
<evidence type="ECO:0000256" key="4">
    <source>
        <dbReference type="SAM" id="MobiDB-lite"/>
    </source>
</evidence>
<gene>
    <name evidence="6" type="ORF">BCF38_103397</name>
    <name evidence="7" type="ORF">SAMN05421539_103397</name>
</gene>
<dbReference type="Pfam" id="PF13545">
    <property type="entry name" value="HTH_Crp_2"/>
    <property type="match status" value="1"/>
</dbReference>
<reference evidence="9" key="2">
    <citation type="submission" date="2016-10" db="EMBL/GenBank/DDBJ databases">
        <authorList>
            <person name="Varghese N."/>
            <person name="Submissions S."/>
        </authorList>
    </citation>
    <scope>NUCLEOTIDE SEQUENCE [LARGE SCALE GENOMIC DNA]</scope>
    <source>
        <strain evidence="9">DSM 25227</strain>
    </source>
</reference>
<dbReference type="EMBL" id="QGDJ01000003">
    <property type="protein sequence ID" value="PWJ20578.1"/>
    <property type="molecule type" value="Genomic_DNA"/>
</dbReference>
<dbReference type="SUPFAM" id="SSF51206">
    <property type="entry name" value="cAMP-binding domain-like"/>
    <property type="match status" value="1"/>
</dbReference>
<dbReference type="RefSeq" id="WP_109564142.1">
    <property type="nucleotide sequence ID" value="NZ_QGDJ01000003.1"/>
</dbReference>
<dbReference type="InterPro" id="IPR036388">
    <property type="entry name" value="WH-like_DNA-bd_sf"/>
</dbReference>
<proteinExistence type="predicted"/>
<keyword evidence="8" id="KW-1185">Reference proteome</keyword>
<evidence type="ECO:0000256" key="2">
    <source>
        <dbReference type="ARBA" id="ARBA00023125"/>
    </source>
</evidence>
<name>A0A2Y9AJJ3_9RHOB</name>
<dbReference type="InterPro" id="IPR036390">
    <property type="entry name" value="WH_DNA-bd_sf"/>
</dbReference>
<dbReference type="Proteomes" id="UP000251571">
    <property type="component" value="Unassembled WGS sequence"/>
</dbReference>
<evidence type="ECO:0000313" key="6">
    <source>
        <dbReference type="EMBL" id="PWJ20578.1"/>
    </source>
</evidence>
<reference evidence="7" key="1">
    <citation type="submission" date="2016-10" db="EMBL/GenBank/DDBJ databases">
        <authorList>
            <person name="Cai Z."/>
        </authorList>
    </citation>
    <scope>NUCLEOTIDE SEQUENCE [LARGE SCALE GENOMIC DNA]</scope>
    <source>
        <strain evidence="7">DSM 25227</strain>
    </source>
</reference>
<feature type="domain" description="HTH crp-type" evidence="5">
    <location>
        <begin position="166"/>
        <end position="242"/>
    </location>
</feature>
<keyword evidence="2" id="KW-0238">DNA-binding</keyword>
<dbReference type="Gene3D" id="2.60.120.10">
    <property type="entry name" value="Jelly Rolls"/>
    <property type="match status" value="1"/>
</dbReference>
<evidence type="ECO:0000313" key="8">
    <source>
        <dbReference type="Proteomes" id="UP000245839"/>
    </source>
</evidence>
<dbReference type="SUPFAM" id="SSF46785">
    <property type="entry name" value="Winged helix' DNA-binding domain"/>
    <property type="match status" value="1"/>
</dbReference>
<dbReference type="Proteomes" id="UP000245839">
    <property type="component" value="Unassembled WGS sequence"/>
</dbReference>
<dbReference type="AlphaFoldDB" id="A0A2Y9AJJ3"/>
<organism evidence="7 9">
    <name type="scientific">Jannaschia seohaensis</name>
    <dbReference type="NCBI Taxonomy" id="475081"/>
    <lineage>
        <taxon>Bacteria</taxon>
        <taxon>Pseudomonadati</taxon>
        <taxon>Pseudomonadota</taxon>
        <taxon>Alphaproteobacteria</taxon>
        <taxon>Rhodobacterales</taxon>
        <taxon>Roseobacteraceae</taxon>
        <taxon>Jannaschia</taxon>
    </lineage>
</organism>
<dbReference type="EMBL" id="UETC01000003">
    <property type="protein sequence ID" value="SSA44674.1"/>
    <property type="molecule type" value="Genomic_DNA"/>
</dbReference>
<reference evidence="6 8" key="3">
    <citation type="submission" date="2018-03" db="EMBL/GenBank/DDBJ databases">
        <title>Genomic Encyclopedia of Archaeal and Bacterial Type Strains, Phase II (KMG-II): from individual species to whole genera.</title>
        <authorList>
            <person name="Goeker M."/>
        </authorList>
    </citation>
    <scope>NUCLEOTIDE SEQUENCE [LARGE SCALE GENOMIC DNA]</scope>
    <source>
        <strain evidence="6 8">DSM 25227</strain>
    </source>
</reference>
<feature type="region of interest" description="Disordered" evidence="4">
    <location>
        <begin position="258"/>
        <end position="278"/>
    </location>
</feature>
<evidence type="ECO:0000313" key="7">
    <source>
        <dbReference type="EMBL" id="SSA44674.1"/>
    </source>
</evidence>
<dbReference type="InterPro" id="IPR014710">
    <property type="entry name" value="RmlC-like_jellyroll"/>
</dbReference>
<dbReference type="InterPro" id="IPR012318">
    <property type="entry name" value="HTH_CRP"/>
</dbReference>
<sequence>MIQGERNLYSARDGPSSSALETAAHCPDCHLRGAEFCEAICGEGASGAFPPPVRQYRKGRLILERGAPVGFLGVIRRGYACCAKMRVDGKRVLFGLAVPGDIVGGFPDQRSACDVEALTDLEFCIYEAPLLRRQLAGNARFRKMLLREIQSQHDRVLGGIWRYGTLSSRERIIVFLVMATEFLPTEPQPDGSLDLTMKIERRDWADLTNTALETISRTLRYLEEKALVTSLAQYRFRIHDLDRLALLAGVEPPRREVFAAERSESPCPPAGAKNSGWR</sequence>
<dbReference type="PROSITE" id="PS51063">
    <property type="entry name" value="HTH_CRP_2"/>
    <property type="match status" value="1"/>
</dbReference>
<dbReference type="GO" id="GO:0003677">
    <property type="term" value="F:DNA binding"/>
    <property type="evidence" value="ECO:0007669"/>
    <property type="project" value="UniProtKB-KW"/>
</dbReference>
<protein>
    <submittedName>
        <fullName evidence="6">CRP-like cAMP-binding protein</fullName>
    </submittedName>
    <submittedName>
        <fullName evidence="7">cAMP-binding domain of CRP or a regulatory subunit of cAMP-dependent protein kinases</fullName>
    </submittedName>
</protein>
<evidence type="ECO:0000313" key="9">
    <source>
        <dbReference type="Proteomes" id="UP000251571"/>
    </source>
</evidence>
<dbReference type="CDD" id="cd00038">
    <property type="entry name" value="CAP_ED"/>
    <property type="match status" value="1"/>
</dbReference>
<dbReference type="InterPro" id="IPR018490">
    <property type="entry name" value="cNMP-bd_dom_sf"/>
</dbReference>
<dbReference type="Gene3D" id="1.10.10.10">
    <property type="entry name" value="Winged helix-like DNA-binding domain superfamily/Winged helix DNA-binding domain"/>
    <property type="match status" value="1"/>
</dbReference>
<dbReference type="Pfam" id="PF00027">
    <property type="entry name" value="cNMP_binding"/>
    <property type="match status" value="1"/>
</dbReference>
<evidence type="ECO:0000256" key="3">
    <source>
        <dbReference type="ARBA" id="ARBA00023163"/>
    </source>
</evidence>
<evidence type="ECO:0000259" key="5">
    <source>
        <dbReference type="PROSITE" id="PS51063"/>
    </source>
</evidence>